<dbReference type="GO" id="GO:0003723">
    <property type="term" value="F:RNA binding"/>
    <property type="evidence" value="ECO:0007669"/>
    <property type="project" value="UniProtKB-UniRule"/>
</dbReference>
<dbReference type="EC" id="5.2.1.8" evidence="8"/>
<evidence type="ECO:0000313" key="13">
    <source>
        <dbReference type="Proteomes" id="UP000198406"/>
    </source>
</evidence>
<evidence type="ECO:0000256" key="8">
    <source>
        <dbReference type="RuleBase" id="RU365081"/>
    </source>
</evidence>
<evidence type="ECO:0000256" key="4">
    <source>
        <dbReference type="ARBA" id="ARBA00023110"/>
    </source>
</evidence>
<evidence type="ECO:0000256" key="9">
    <source>
        <dbReference type="SAM" id="MobiDB-lite"/>
    </source>
</evidence>
<dbReference type="InterPro" id="IPR012677">
    <property type="entry name" value="Nucleotide-bd_a/b_plait_sf"/>
</dbReference>
<dbReference type="GO" id="GO:0005634">
    <property type="term" value="C:nucleus"/>
    <property type="evidence" value="ECO:0007669"/>
    <property type="project" value="UniProtKB-SubCell"/>
</dbReference>
<keyword evidence="4 8" id="KW-0697">Rotamase</keyword>
<comment type="caution">
    <text evidence="12">The sequence shown here is derived from an EMBL/GenBank/DDBJ whole genome shotgun (WGS) entry which is preliminary data.</text>
</comment>
<dbReference type="SMART" id="SM00360">
    <property type="entry name" value="RRM"/>
    <property type="match status" value="1"/>
</dbReference>
<evidence type="ECO:0000259" key="11">
    <source>
        <dbReference type="PROSITE" id="PS50102"/>
    </source>
</evidence>
<evidence type="ECO:0000313" key="12">
    <source>
        <dbReference type="EMBL" id="GAX26533.1"/>
    </source>
</evidence>
<comment type="function">
    <text evidence="8">PPIases accelerate the folding of proteins. It catalyzes the cis-trans isomerization of proline imidic peptide bonds in oligopeptides.</text>
</comment>
<proteinExistence type="inferred from homology"/>
<dbReference type="PANTHER" id="PTHR45843">
    <property type="entry name" value="PEPTIDYL-PROLYL CIS-TRANS ISOMERASE-LIKE 4"/>
    <property type="match status" value="1"/>
</dbReference>
<evidence type="ECO:0000256" key="1">
    <source>
        <dbReference type="ARBA" id="ARBA00000971"/>
    </source>
</evidence>
<gene>
    <name evidence="12" type="ORF">FisN_23Lh061</name>
</gene>
<dbReference type="PROSITE" id="PS50102">
    <property type="entry name" value="RRM"/>
    <property type="match status" value="1"/>
</dbReference>
<dbReference type="Pfam" id="PF00160">
    <property type="entry name" value="Pro_isomerase"/>
    <property type="match status" value="1"/>
</dbReference>
<feature type="domain" description="RRM" evidence="11">
    <location>
        <begin position="259"/>
        <end position="337"/>
    </location>
</feature>
<dbReference type="CDD" id="cd12235">
    <property type="entry name" value="RRM_PPIL4"/>
    <property type="match status" value="1"/>
</dbReference>
<comment type="similarity">
    <text evidence="8">Belongs to the cyclophilin-type PPIase family. PPIL4 subfamily.</text>
</comment>
<keyword evidence="6 8" id="KW-0539">Nucleus</keyword>
<dbReference type="AlphaFoldDB" id="A0A1Z5KJQ6"/>
<dbReference type="SUPFAM" id="SSF50891">
    <property type="entry name" value="Cyclophilin-like"/>
    <property type="match status" value="1"/>
</dbReference>
<feature type="region of interest" description="Disordered" evidence="9">
    <location>
        <begin position="353"/>
        <end position="616"/>
    </location>
</feature>
<dbReference type="InterPro" id="IPR000504">
    <property type="entry name" value="RRM_dom"/>
</dbReference>
<feature type="domain" description="PPIase cyclophilin-type" evidence="10">
    <location>
        <begin position="6"/>
        <end position="165"/>
    </location>
</feature>
<dbReference type="InterPro" id="IPR029000">
    <property type="entry name" value="Cyclophilin-like_dom_sf"/>
</dbReference>
<comment type="catalytic activity">
    <reaction evidence="1 8">
        <text>[protein]-peptidylproline (omega=180) = [protein]-peptidylproline (omega=0)</text>
        <dbReference type="Rhea" id="RHEA:16237"/>
        <dbReference type="Rhea" id="RHEA-COMP:10747"/>
        <dbReference type="Rhea" id="RHEA-COMP:10748"/>
        <dbReference type="ChEBI" id="CHEBI:83833"/>
        <dbReference type="ChEBI" id="CHEBI:83834"/>
        <dbReference type="EC" id="5.2.1.8"/>
    </reaction>
</comment>
<feature type="compositionally biased region" description="Basic and acidic residues" evidence="9">
    <location>
        <begin position="537"/>
        <end position="616"/>
    </location>
</feature>
<name>A0A1Z5KJQ6_FISSO</name>
<keyword evidence="13" id="KW-1185">Reference proteome</keyword>
<dbReference type="PANTHER" id="PTHR45843:SF1">
    <property type="entry name" value="PEPTIDYL-PROLYL CIS-TRANS ISOMERASE-LIKE 4"/>
    <property type="match status" value="1"/>
</dbReference>
<dbReference type="PROSITE" id="PS50072">
    <property type="entry name" value="CSA_PPIASE_2"/>
    <property type="match status" value="1"/>
</dbReference>
<dbReference type="GO" id="GO:0003755">
    <property type="term" value="F:peptidyl-prolyl cis-trans isomerase activity"/>
    <property type="evidence" value="ECO:0007669"/>
    <property type="project" value="UniProtKB-UniRule"/>
</dbReference>
<keyword evidence="3 7" id="KW-0694">RNA-binding</keyword>
<evidence type="ECO:0000256" key="5">
    <source>
        <dbReference type="ARBA" id="ARBA00023235"/>
    </source>
</evidence>
<evidence type="ECO:0000256" key="6">
    <source>
        <dbReference type="ARBA" id="ARBA00023242"/>
    </source>
</evidence>
<comment type="subcellular location">
    <subcellularLocation>
        <location evidence="2 8">Nucleus</location>
    </subcellularLocation>
</comment>
<dbReference type="Gene3D" id="2.40.100.10">
    <property type="entry name" value="Cyclophilin-like"/>
    <property type="match status" value="1"/>
</dbReference>
<evidence type="ECO:0000259" key="10">
    <source>
        <dbReference type="PROSITE" id="PS50072"/>
    </source>
</evidence>
<dbReference type="SUPFAM" id="SSF54928">
    <property type="entry name" value="RNA-binding domain, RBD"/>
    <property type="match status" value="1"/>
</dbReference>
<dbReference type="InParanoid" id="A0A1Z5KJQ6"/>
<dbReference type="EMBL" id="BDSP01000247">
    <property type="protein sequence ID" value="GAX26533.1"/>
    <property type="molecule type" value="Genomic_DNA"/>
</dbReference>
<dbReference type="InterPro" id="IPR035542">
    <property type="entry name" value="CRIP"/>
</dbReference>
<dbReference type="InterPro" id="IPR035979">
    <property type="entry name" value="RBD_domain_sf"/>
</dbReference>
<feature type="compositionally biased region" description="Basic residues" evidence="9">
    <location>
        <begin position="492"/>
        <end position="504"/>
    </location>
</feature>
<sequence>MALLLETALGDIVIDLDYKGSPALTRNVLQLAKANAYKRNLIYKVLPQRFCMTGCPVGDGSGGTSIQGLLNGTKTALSTGTSRLLSPLEMQEKGRVAVQGQSMGSQFLITIDQGKDHALDGIEGDFYSVGIVAEDDNHVLDKINAAYLDPNNRPFADIRILSALVVYDPFENEYSAELVEYMKQCSSASPERPPQETVEKRISVAEIDMEDDEDDNSSVDECKQRKLQEEELQREAQSRAIVLEMLGDLPSADMKAPENVLFICKLNPVTTDEDLELIFSRFDQAVKVEIIRDHDTGDSLQYAFAEFTTPEQAQEAYFKMNHALVDDRRILVDFSQSVAKLWDKYHQKMKFSRRADTFQSQKRRSRGQDERQQSSSQRRGEDRHGRGRGYPHEREKNVRDSQRRRNGHSHSYDQRHDRHFSRGTSEDRGRDRDKTDEDSFGRPRHFHEQDRIQKCRDDRFENNKDSSHKRYGGDDSRSYDKELSISEDDSGHRRRDHGRRHKHDRKESERRSRKRRRKDEERRHRSDSEKRRLKHGRHDEERRRSEGADERAKGYKIDRDDRDKRRKDREDKDTRPDRDPRRNSHGEERHRSRDRDERYYEKKPNRDEWSNRDKKY</sequence>
<feature type="compositionally biased region" description="Basic and acidic residues" evidence="9">
    <location>
        <begin position="518"/>
        <end position="530"/>
    </location>
</feature>
<protein>
    <recommendedName>
        <fullName evidence="8">Peptidyl-prolyl cis-trans isomerase</fullName>
        <shortName evidence="8">PPIase</shortName>
        <ecNumber evidence="8">5.2.1.8</ecNumber>
    </recommendedName>
</protein>
<dbReference type="Pfam" id="PF00076">
    <property type="entry name" value="RRM_1"/>
    <property type="match status" value="1"/>
</dbReference>
<keyword evidence="5 8" id="KW-0413">Isomerase</keyword>
<accession>A0A1Z5KJQ6</accession>
<dbReference type="InterPro" id="IPR002130">
    <property type="entry name" value="Cyclophilin-type_PPIase_dom"/>
</dbReference>
<dbReference type="Gene3D" id="3.30.70.330">
    <property type="match status" value="1"/>
</dbReference>
<evidence type="ECO:0000256" key="2">
    <source>
        <dbReference type="ARBA" id="ARBA00004123"/>
    </source>
</evidence>
<feature type="compositionally biased region" description="Basic and acidic residues" evidence="9">
    <location>
        <begin position="424"/>
        <end position="484"/>
    </location>
</feature>
<dbReference type="Proteomes" id="UP000198406">
    <property type="component" value="Unassembled WGS sequence"/>
</dbReference>
<evidence type="ECO:0000256" key="7">
    <source>
        <dbReference type="PROSITE-ProRule" id="PRU00176"/>
    </source>
</evidence>
<dbReference type="OrthoDB" id="2083at2759"/>
<reference evidence="12 13" key="1">
    <citation type="journal article" date="2015" name="Plant Cell">
        <title>Oil accumulation by the oleaginous diatom Fistulifera solaris as revealed by the genome and transcriptome.</title>
        <authorList>
            <person name="Tanaka T."/>
            <person name="Maeda Y."/>
            <person name="Veluchamy A."/>
            <person name="Tanaka M."/>
            <person name="Abida H."/>
            <person name="Marechal E."/>
            <person name="Bowler C."/>
            <person name="Muto M."/>
            <person name="Sunaga Y."/>
            <person name="Tanaka M."/>
            <person name="Yoshino T."/>
            <person name="Taniguchi T."/>
            <person name="Fukuda Y."/>
            <person name="Nemoto M."/>
            <person name="Matsumoto M."/>
            <person name="Wong P.S."/>
            <person name="Aburatani S."/>
            <person name="Fujibuchi W."/>
        </authorList>
    </citation>
    <scope>NUCLEOTIDE SEQUENCE [LARGE SCALE GENOMIC DNA]</scope>
    <source>
        <strain evidence="12 13">JPCC DA0580</strain>
    </source>
</reference>
<feature type="compositionally biased region" description="Basic and acidic residues" evidence="9">
    <location>
        <begin position="366"/>
        <end position="403"/>
    </location>
</feature>
<evidence type="ECO:0000256" key="3">
    <source>
        <dbReference type="ARBA" id="ARBA00022884"/>
    </source>
</evidence>
<organism evidence="12 13">
    <name type="scientific">Fistulifera solaris</name>
    <name type="common">Oleaginous diatom</name>
    <dbReference type="NCBI Taxonomy" id="1519565"/>
    <lineage>
        <taxon>Eukaryota</taxon>
        <taxon>Sar</taxon>
        <taxon>Stramenopiles</taxon>
        <taxon>Ochrophyta</taxon>
        <taxon>Bacillariophyta</taxon>
        <taxon>Bacillariophyceae</taxon>
        <taxon>Bacillariophycidae</taxon>
        <taxon>Naviculales</taxon>
        <taxon>Naviculaceae</taxon>
        <taxon>Fistulifera</taxon>
    </lineage>
</organism>